<name>A0ABW3XXH1_9ACTN</name>
<feature type="domain" description="H repeat-associated protein N-terminal" evidence="2">
    <location>
        <begin position="30"/>
        <end position="67"/>
    </location>
</feature>
<organism evidence="3 4">
    <name type="scientific">Streptomyces kaempferi</name>
    <dbReference type="NCBI Taxonomy" id="333725"/>
    <lineage>
        <taxon>Bacteria</taxon>
        <taxon>Bacillati</taxon>
        <taxon>Actinomycetota</taxon>
        <taxon>Actinomycetes</taxon>
        <taxon>Kitasatosporales</taxon>
        <taxon>Streptomycetaceae</taxon>
        <taxon>Streptomyces</taxon>
    </lineage>
</organism>
<proteinExistence type="predicted"/>
<accession>A0ABW3XXH1</accession>
<evidence type="ECO:0000259" key="2">
    <source>
        <dbReference type="Pfam" id="PF13808"/>
    </source>
</evidence>
<evidence type="ECO:0000313" key="4">
    <source>
        <dbReference type="Proteomes" id="UP001597058"/>
    </source>
</evidence>
<dbReference type="Pfam" id="PF13808">
    <property type="entry name" value="DDE_Tnp_1_assoc"/>
    <property type="match status" value="1"/>
</dbReference>
<dbReference type="RefSeq" id="WP_381331420.1">
    <property type="nucleotide sequence ID" value="NZ_JBHTMM010000310.1"/>
</dbReference>
<dbReference type="InterPro" id="IPR032806">
    <property type="entry name" value="YbfD_N"/>
</dbReference>
<dbReference type="Proteomes" id="UP001597058">
    <property type="component" value="Unassembled WGS sequence"/>
</dbReference>
<evidence type="ECO:0000313" key="3">
    <source>
        <dbReference type="EMBL" id="MFD1313878.1"/>
    </source>
</evidence>
<keyword evidence="1" id="KW-0472">Membrane</keyword>
<keyword evidence="4" id="KW-1185">Reference proteome</keyword>
<keyword evidence="1" id="KW-1133">Transmembrane helix</keyword>
<feature type="transmembrane region" description="Helical" evidence="1">
    <location>
        <begin position="44"/>
        <end position="65"/>
    </location>
</feature>
<dbReference type="EMBL" id="JBHTMM010000310">
    <property type="protein sequence ID" value="MFD1313878.1"/>
    <property type="molecule type" value="Genomic_DNA"/>
</dbReference>
<evidence type="ECO:0000256" key="1">
    <source>
        <dbReference type="SAM" id="Phobius"/>
    </source>
</evidence>
<gene>
    <name evidence="3" type="ORF">ACFQ5X_50570</name>
</gene>
<protein>
    <submittedName>
        <fullName evidence="3">Transposase family protein</fullName>
    </submittedName>
</protein>
<reference evidence="4" key="1">
    <citation type="journal article" date="2019" name="Int. J. Syst. Evol. Microbiol.">
        <title>The Global Catalogue of Microorganisms (GCM) 10K type strain sequencing project: providing services to taxonomists for standard genome sequencing and annotation.</title>
        <authorList>
            <consortium name="The Broad Institute Genomics Platform"/>
            <consortium name="The Broad Institute Genome Sequencing Center for Infectious Disease"/>
            <person name="Wu L."/>
            <person name="Ma J."/>
        </authorList>
    </citation>
    <scope>NUCLEOTIDE SEQUENCE [LARGE SCALE GENOMIC DNA]</scope>
    <source>
        <strain evidence="4">CGMCC 4.7020</strain>
    </source>
</reference>
<feature type="non-terminal residue" evidence="3">
    <location>
        <position position="69"/>
    </location>
</feature>
<sequence length="69" mass="7367">MPAVASSPVPAVLKKLGPLDADRIADLRPYLESVPDPRSRRGRWYSLTAILLVCACAVVSGAMSIDELS</sequence>
<comment type="caution">
    <text evidence="3">The sequence shown here is derived from an EMBL/GenBank/DDBJ whole genome shotgun (WGS) entry which is preliminary data.</text>
</comment>
<keyword evidence="1" id="KW-0812">Transmembrane</keyword>